<protein>
    <submittedName>
        <fullName evidence="2">Nucleotide pyrophosphatase</fullName>
    </submittedName>
</protein>
<keyword evidence="1" id="KW-0732">Signal</keyword>
<organism evidence="2 3">
    <name type="scientific">Dyella acidisoli</name>
    <dbReference type="NCBI Taxonomy" id="1867834"/>
    <lineage>
        <taxon>Bacteria</taxon>
        <taxon>Pseudomonadati</taxon>
        <taxon>Pseudomonadota</taxon>
        <taxon>Gammaproteobacteria</taxon>
        <taxon>Lysobacterales</taxon>
        <taxon>Rhodanobacteraceae</taxon>
        <taxon>Dyella</taxon>
    </lineage>
</organism>
<accession>A0ABQ5XJX9</accession>
<dbReference type="Gene3D" id="3.40.720.10">
    <property type="entry name" value="Alkaline Phosphatase, subunit A"/>
    <property type="match status" value="1"/>
</dbReference>
<feature type="signal peptide" evidence="1">
    <location>
        <begin position="1"/>
        <end position="26"/>
    </location>
</feature>
<proteinExistence type="predicted"/>
<feature type="chain" id="PRO_5045088276" evidence="1">
    <location>
        <begin position="27"/>
        <end position="627"/>
    </location>
</feature>
<comment type="caution">
    <text evidence="2">The sequence shown here is derived from an EMBL/GenBank/DDBJ whole genome shotgun (WGS) entry which is preliminary data.</text>
</comment>
<dbReference type="RefSeq" id="WP_284319054.1">
    <property type="nucleotide sequence ID" value="NZ_BSOB01000004.1"/>
</dbReference>
<dbReference type="Proteomes" id="UP001156670">
    <property type="component" value="Unassembled WGS sequence"/>
</dbReference>
<name>A0ABQ5XJX9_9GAMM</name>
<dbReference type="PANTHER" id="PTHR10151:SF120">
    <property type="entry name" value="BIS(5'-ADENOSYL)-TRIPHOSPHATASE"/>
    <property type="match status" value="1"/>
</dbReference>
<keyword evidence="3" id="KW-1185">Reference proteome</keyword>
<evidence type="ECO:0000256" key="1">
    <source>
        <dbReference type="SAM" id="SignalP"/>
    </source>
</evidence>
<dbReference type="PANTHER" id="PTHR10151">
    <property type="entry name" value="ECTONUCLEOTIDE PYROPHOSPHATASE/PHOSPHODIESTERASE"/>
    <property type="match status" value="1"/>
</dbReference>
<sequence length="627" mass="65414">MKRLPAKLVVLVLLICGALSAMPGIAAEPTRNVILFVADGLRHGIVTPETGPTLSRVMQEGVTFSNSHSIFPTFTTANASVIATGHYLGDTGDFSNTIYTGKEPLPAAKGSITPFLEADPILGDIDQRFNGNYLNEESVLALARAAGYDTATIGKQGPALIMDHTDRGQNSIVIDDSTGQPAGVPLPSAVQEAMKAAGLSLVAPARGVNGDHGSFNVAGTMAANVNQQAYFVSAATTVVLPLFKRQNKPFLLVFWSRDPDGTQHNQGDSFLRLTPGINGPTSLAAVRNVDNNLATILSALKSLGLDATTDVIVTADHGFSTISKQSDSSPATKTNYSDVPAHMLPPGFLGIDLATALQLPLFDPDNGNAAVPAGAHPTPGNALIGVDASHPSVVVAANGGSDLIYLPGEDHAAIAPKVVDALLAQDYVSGVFVDDSLGRFPGTLPLSAVNLSGKAVTPIPAIVVNFKSFHVSSPACPTWLTCTAEIADSTLQQGQGMHGSFSRADTFNFTAAIGPSFKHAFVDRMPISNADVGRTIAKLLQLPIAENQKGPLMGRVLNEALLGGREAPFKQGQLVSTAATNGLKTVVHYQQVGETRYFSVAGFPGRTVGLDASGKPEHLDDAPNKKN</sequence>
<dbReference type="SUPFAM" id="SSF53649">
    <property type="entry name" value="Alkaline phosphatase-like"/>
    <property type="match status" value="1"/>
</dbReference>
<reference evidence="3" key="1">
    <citation type="journal article" date="2019" name="Int. J. Syst. Evol. Microbiol.">
        <title>The Global Catalogue of Microorganisms (GCM) 10K type strain sequencing project: providing services to taxonomists for standard genome sequencing and annotation.</title>
        <authorList>
            <consortium name="The Broad Institute Genomics Platform"/>
            <consortium name="The Broad Institute Genome Sequencing Center for Infectious Disease"/>
            <person name="Wu L."/>
            <person name="Ma J."/>
        </authorList>
    </citation>
    <scope>NUCLEOTIDE SEQUENCE [LARGE SCALE GENOMIC DNA]</scope>
    <source>
        <strain evidence="3">NBRC 111980</strain>
    </source>
</reference>
<evidence type="ECO:0000313" key="3">
    <source>
        <dbReference type="Proteomes" id="UP001156670"/>
    </source>
</evidence>
<dbReference type="Pfam" id="PF01663">
    <property type="entry name" value="Phosphodiest"/>
    <property type="match status" value="1"/>
</dbReference>
<dbReference type="InterPro" id="IPR017850">
    <property type="entry name" value="Alkaline_phosphatase_core_sf"/>
</dbReference>
<evidence type="ECO:0000313" key="2">
    <source>
        <dbReference type="EMBL" id="GLQ91277.1"/>
    </source>
</evidence>
<dbReference type="EMBL" id="BSOB01000004">
    <property type="protein sequence ID" value="GLQ91277.1"/>
    <property type="molecule type" value="Genomic_DNA"/>
</dbReference>
<gene>
    <name evidence="2" type="ORF">GCM10007901_02270</name>
</gene>
<dbReference type="InterPro" id="IPR002591">
    <property type="entry name" value="Phosphodiest/P_Trfase"/>
</dbReference>